<evidence type="ECO:0000256" key="1">
    <source>
        <dbReference type="SAM" id="MobiDB-lite"/>
    </source>
</evidence>
<dbReference type="Proteomes" id="UP001595909">
    <property type="component" value="Unassembled WGS sequence"/>
</dbReference>
<sequence>MGVRQVRDVGSGPTSRTTPRPSQADFADDPEELEEPDDPDELDPAVEELEPELLPESDALFVSVLVLVDSPEPFGSPEPDSADAEAFSELAPEPARASLR</sequence>
<feature type="region of interest" description="Disordered" evidence="1">
    <location>
        <begin position="1"/>
        <end position="43"/>
    </location>
</feature>
<feature type="compositionally biased region" description="Acidic residues" evidence="1">
    <location>
        <begin position="26"/>
        <end position="43"/>
    </location>
</feature>
<reference evidence="3" key="1">
    <citation type="journal article" date="2019" name="Int. J. Syst. Evol. Microbiol.">
        <title>The Global Catalogue of Microorganisms (GCM) 10K type strain sequencing project: providing services to taxonomists for standard genome sequencing and annotation.</title>
        <authorList>
            <consortium name="The Broad Institute Genomics Platform"/>
            <consortium name="The Broad Institute Genome Sequencing Center for Infectious Disease"/>
            <person name="Wu L."/>
            <person name="Ma J."/>
        </authorList>
    </citation>
    <scope>NUCLEOTIDE SEQUENCE [LARGE SCALE GENOMIC DNA]</scope>
    <source>
        <strain evidence="3">CCUG 50347</strain>
    </source>
</reference>
<keyword evidence="3" id="KW-1185">Reference proteome</keyword>
<proteinExistence type="predicted"/>
<dbReference type="EMBL" id="JBHSIM010000065">
    <property type="protein sequence ID" value="MFC4836530.1"/>
    <property type="molecule type" value="Genomic_DNA"/>
</dbReference>
<dbReference type="RefSeq" id="WP_337994161.1">
    <property type="nucleotide sequence ID" value="NZ_BAABHN010000065.1"/>
</dbReference>
<protein>
    <submittedName>
        <fullName evidence="2">Uncharacterized protein</fullName>
    </submittedName>
</protein>
<feature type="compositionally biased region" description="Polar residues" evidence="1">
    <location>
        <begin position="12"/>
        <end position="21"/>
    </location>
</feature>
<name>A0ABV9RRZ1_9PSEU</name>
<organism evidence="2 3">
    <name type="scientific">Actinomycetospora chibensis</name>
    <dbReference type="NCBI Taxonomy" id="663606"/>
    <lineage>
        <taxon>Bacteria</taxon>
        <taxon>Bacillati</taxon>
        <taxon>Actinomycetota</taxon>
        <taxon>Actinomycetes</taxon>
        <taxon>Pseudonocardiales</taxon>
        <taxon>Pseudonocardiaceae</taxon>
        <taxon>Actinomycetospora</taxon>
    </lineage>
</organism>
<feature type="region of interest" description="Disordered" evidence="1">
    <location>
        <begin position="70"/>
        <end position="100"/>
    </location>
</feature>
<evidence type="ECO:0000313" key="2">
    <source>
        <dbReference type="EMBL" id="MFC4836530.1"/>
    </source>
</evidence>
<gene>
    <name evidence="2" type="ORF">ACFPEL_29280</name>
</gene>
<comment type="caution">
    <text evidence="2">The sequence shown here is derived from an EMBL/GenBank/DDBJ whole genome shotgun (WGS) entry which is preliminary data.</text>
</comment>
<accession>A0ABV9RRZ1</accession>
<evidence type="ECO:0000313" key="3">
    <source>
        <dbReference type="Proteomes" id="UP001595909"/>
    </source>
</evidence>